<keyword evidence="4" id="KW-1185">Reference proteome</keyword>
<proteinExistence type="predicted"/>
<feature type="compositionally biased region" description="Low complexity" evidence="1">
    <location>
        <begin position="1314"/>
        <end position="1328"/>
    </location>
</feature>
<feature type="domain" description="ELYS beta-propeller" evidence="2">
    <location>
        <begin position="54"/>
        <end position="490"/>
    </location>
</feature>
<feature type="compositionally biased region" description="Basic and acidic residues" evidence="1">
    <location>
        <begin position="1430"/>
        <end position="1439"/>
    </location>
</feature>
<evidence type="ECO:0000313" key="3">
    <source>
        <dbReference type="EMBL" id="CAJ0579703.1"/>
    </source>
</evidence>
<evidence type="ECO:0000256" key="1">
    <source>
        <dbReference type="SAM" id="MobiDB-lite"/>
    </source>
</evidence>
<dbReference type="EMBL" id="CATQJA010002657">
    <property type="protein sequence ID" value="CAJ0579703.1"/>
    <property type="molecule type" value="Genomic_DNA"/>
</dbReference>
<sequence length="1665" mass="185594">MQAETPPELRQCFRKTDEPDFPIGLKGEDAGGSAFLIDCGGFYKDFLAVWRSENLSIYDVFTKSQFSAYAFEKGSVVQDVFYHHLTSEDPAGHPGVIVAVNNDEKKKYLVCLLALVPNGSAKLLSRIVIQHKITTVRTLISSFRMEKVKGALHPKMGAMPNIIAVGTENGHCYLANTIVGAFGDEENLAEEKTARWTDALKDFHSRDDKAEFLYDAAGMRNTVIKPVDEVSVSSLGFVDRARALVIGLNFGGLVLVSLSYCPSIITVPHPMFGSVPKHIVSMVPENDPRPRLYFAVSFDASARAAGSVFIFAMEFPEDEKERINDPSTWEYNELHAFPYLTISTPDMRVWLSMRCIVGNECKYHNDPNETMSLDTGPSAAHSRTLLSFFYLSRDSTTRDLRLMGGLYDLNQHYFKRQIPKMLGDGSLAAQCPFVCFFKQDIGDDDQKFSLTLNDVLIDPSHVSRFVSDVSTELALFYPSTYRFPNIYLSNGRKLAQYAVDPLHEQVLQRIAKNLRTHVCAPETASEWLSAIGLLEAPSVDANNYIGSCRARVLFNVMQHLDTSQIVDMCNSLDDPLPPPLLEEIFCWIWRETERQFQTMQDITDPLFRGITAEMNEADQRSLTACESTFRAAQRLFSSYKRYPADQGPIWELRTHAAQSFLQYLSLVYAFIYNRLLPIDEQTRRTTNLMREKMGKRIRAAEQKNKSLYLTSIIAKITDQKSDDSGMLWLTDGLHSYPPTLLDIVSLFPLFETSERCKRALLIYYLLDYYSCNGCSEPALKMEEFVATVGRKLKLTWDEAKIHYQGWVNDTALERCAGEPNQDLADSFDNGPLGRDPKVELMEMVSKRLDTYLPEEKLKIQRLIRRVYGEPLDKIVWNVLLFDHGLVDDFDTEIYVEEGLHKDAYVERYLLVANQIRHQVRGGSLGARHKLSDETLTNHLKRNSEVHHEGEHTARLSAFRTANINRKRQSLTNEPAFLNRSQSKPIVGLETPTVQQIVAQPVTPPITRQLVLEEDEESIIAFSNVPHTELERLREIVRTPKARASAAARAEGLHANMVTPEQNRDRPAPTSILRSAHKQTPTRGNIRWDPEIAGSDENSVEQTSIQPDPTLPIPVLPNFDSDDDMEGEESEIKKTPRNQLVDYTIADTTMNSVASTSFNQQPVRERSFEEGQDEEEEFHETLPAGEAEEEFHDTLPAAEVEDEGGATEIYLDASAAEPTGTPELNTSQRLRSFEEQGDEDFDEVPPEAEVRPLENLASPSTTFVIRREEVLTEPEKQPAAENAKTEDVAEPAAEAVKETAKTRTPSPPKRRSSSRTRATTESTTASASETPKRRSVSRTRTTSQASASAETVAEQPPPKSRRSTSRGRPASKVAEEKEKEDAAQTASTSRRSSSRTRAAPQEATPRASRADEAKKATPARQLFPRNASAAKDNKVEDRLLNIEALLKKNKPGRPKRAASQQAESSAAATPKSAARAQRSASAAPAKGAATPSTPTRRGRPPKVASPIPEVPSTAKKTSVRAASENKKTPTTPSRQRASRSASTVKKAEKAEETPKKPAARATPKTAERKTPARTPSVDSSVSMKNARLRSATKTKLDAVQEERKDDEIATPKRATRATKTTAAAKPLDVVGLYASAANRKRAQRDEKDDDQPTTSRPGTGAKKAKK</sequence>
<feature type="compositionally biased region" description="Low complexity" evidence="1">
    <location>
        <begin position="1616"/>
        <end position="1625"/>
    </location>
</feature>
<evidence type="ECO:0000313" key="4">
    <source>
        <dbReference type="Proteomes" id="UP001177023"/>
    </source>
</evidence>
<reference evidence="3" key="1">
    <citation type="submission" date="2023-06" db="EMBL/GenBank/DDBJ databases">
        <authorList>
            <person name="Delattre M."/>
        </authorList>
    </citation>
    <scope>NUCLEOTIDE SEQUENCE</scope>
    <source>
        <strain evidence="3">AF72</strain>
    </source>
</reference>
<name>A0AA36D296_9BILA</name>
<feature type="compositionally biased region" description="Low complexity" evidence="1">
    <location>
        <begin position="1337"/>
        <end position="1353"/>
    </location>
</feature>
<feature type="compositionally biased region" description="Basic and acidic residues" evidence="1">
    <location>
        <begin position="1264"/>
        <end position="1286"/>
    </location>
</feature>
<evidence type="ECO:0000259" key="2">
    <source>
        <dbReference type="Pfam" id="PF16687"/>
    </source>
</evidence>
<feature type="compositionally biased region" description="Basic and acidic residues" evidence="1">
    <location>
        <begin position="1372"/>
        <end position="1381"/>
    </location>
</feature>
<feature type="compositionally biased region" description="Low complexity" evidence="1">
    <location>
        <begin position="1456"/>
        <end position="1494"/>
    </location>
</feature>
<gene>
    <name evidence="3" type="ORF">MSPICULIGERA_LOCUS17910</name>
</gene>
<organism evidence="3 4">
    <name type="scientific">Mesorhabditis spiculigera</name>
    <dbReference type="NCBI Taxonomy" id="96644"/>
    <lineage>
        <taxon>Eukaryota</taxon>
        <taxon>Metazoa</taxon>
        <taxon>Ecdysozoa</taxon>
        <taxon>Nematoda</taxon>
        <taxon>Chromadorea</taxon>
        <taxon>Rhabditida</taxon>
        <taxon>Rhabditina</taxon>
        <taxon>Rhabditomorpha</taxon>
        <taxon>Rhabditoidea</taxon>
        <taxon>Rhabditidae</taxon>
        <taxon>Mesorhabditinae</taxon>
        <taxon>Mesorhabditis</taxon>
    </lineage>
</organism>
<accession>A0AA36D296</accession>
<comment type="caution">
    <text evidence="3">The sequence shown here is derived from an EMBL/GenBank/DDBJ whole genome shotgun (WGS) entry which is preliminary data.</text>
</comment>
<feature type="compositionally biased region" description="Low complexity" evidence="1">
    <location>
        <begin position="1382"/>
        <end position="1398"/>
    </location>
</feature>
<protein>
    <recommendedName>
        <fullName evidence="2">ELYS beta-propeller domain-containing protein</fullName>
    </recommendedName>
</protein>
<feature type="compositionally biased region" description="Basic and acidic residues" evidence="1">
    <location>
        <begin position="1544"/>
        <end position="1554"/>
    </location>
</feature>
<feature type="non-terminal residue" evidence="3">
    <location>
        <position position="1"/>
    </location>
</feature>
<feature type="compositionally biased region" description="Acidic residues" evidence="1">
    <location>
        <begin position="1234"/>
        <end position="1245"/>
    </location>
</feature>
<feature type="region of interest" description="Disordered" evidence="1">
    <location>
        <begin position="1156"/>
        <end position="1179"/>
    </location>
</feature>
<dbReference type="InterPro" id="IPR032040">
    <property type="entry name" value="ELYS-bb"/>
</dbReference>
<dbReference type="Proteomes" id="UP001177023">
    <property type="component" value="Unassembled WGS sequence"/>
</dbReference>
<feature type="compositionally biased region" description="Polar residues" evidence="1">
    <location>
        <begin position="1527"/>
        <end position="1538"/>
    </location>
</feature>
<feature type="region of interest" description="Disordered" evidence="1">
    <location>
        <begin position="1059"/>
        <end position="1091"/>
    </location>
</feature>
<dbReference type="Pfam" id="PF16687">
    <property type="entry name" value="ELYS-bb"/>
    <property type="match status" value="1"/>
</dbReference>
<feature type="compositionally biased region" description="Basic and acidic residues" evidence="1">
    <location>
        <begin position="1593"/>
        <end position="1609"/>
    </location>
</feature>
<feature type="region of interest" description="Disordered" evidence="1">
    <location>
        <begin position="1212"/>
        <end position="1665"/>
    </location>
</feature>
<feature type="compositionally biased region" description="Basic residues" evidence="1">
    <location>
        <begin position="1446"/>
        <end position="1455"/>
    </location>
</feature>